<keyword evidence="3" id="KW-1185">Reference proteome</keyword>
<organism evidence="2 3">
    <name type="scientific">Seminavis robusta</name>
    <dbReference type="NCBI Taxonomy" id="568900"/>
    <lineage>
        <taxon>Eukaryota</taxon>
        <taxon>Sar</taxon>
        <taxon>Stramenopiles</taxon>
        <taxon>Ochrophyta</taxon>
        <taxon>Bacillariophyta</taxon>
        <taxon>Bacillariophyceae</taxon>
        <taxon>Bacillariophycidae</taxon>
        <taxon>Naviculales</taxon>
        <taxon>Naviculaceae</taxon>
        <taxon>Seminavis</taxon>
    </lineage>
</organism>
<gene>
    <name evidence="2" type="ORF">SEMRO_37_G023030.1</name>
</gene>
<proteinExistence type="predicted"/>
<dbReference type="AlphaFoldDB" id="A0A9N8H2H9"/>
<name>A0A9N8H2H9_9STRA</name>
<sequence>MENRAKSRGKSPPRGESDVEWVQQALAGLQLPRMPQAPFHPENPEQSSSSTNPTIRILLVSDIDLPSASALAEYTLLQNNQVFDASRIDLCIACGPFCRDEDLLPYLRGKQRKRLQDLLEDERKRNNKQQLNGGNRTSPAWSSVFFRSREETAALEGLVTAAISQLESIVCRVVFCPGNTDPLTTSTSAEDLRFTPNSRNIHRQWLPLAPGLGCAGLLFLDAPNGVLQMTPPRGRRLNQPLDYDSDEEVDGERYSDHNYSNRHGDRKTRGKGNTLRLTRVHGNDGMGSDNYLQTLERLIQNAPNPQPNYPFGTKLSQTILVTHYFRPPVEEREDDGSEDNNVYGQYRSSEDETYYDVMNGGDDRVANVSQDSGDDCSDDDNDNDNNNNQKGCDQVPKPWPPDHSNFVGSSLVQEHLALEIASGGGVSQRPKEVQKGNVRIVIPGSLRERGEFCLVDMSLVEQAVKKNMTTAASSPPAKKIKPTFAWRVGSVEFHNMERLP</sequence>
<evidence type="ECO:0000313" key="2">
    <source>
        <dbReference type="EMBL" id="CAB9498371.1"/>
    </source>
</evidence>
<feature type="region of interest" description="Disordered" evidence="1">
    <location>
        <begin position="230"/>
        <end position="273"/>
    </location>
</feature>
<feature type="compositionally biased region" description="Acidic residues" evidence="1">
    <location>
        <begin position="372"/>
        <end position="383"/>
    </location>
</feature>
<protein>
    <submittedName>
        <fullName evidence="2">Uncharacterized protein</fullName>
    </submittedName>
</protein>
<feature type="region of interest" description="Disordered" evidence="1">
    <location>
        <begin position="32"/>
        <end position="51"/>
    </location>
</feature>
<comment type="caution">
    <text evidence="2">The sequence shown here is derived from an EMBL/GenBank/DDBJ whole genome shotgun (WGS) entry which is preliminary data.</text>
</comment>
<dbReference type="EMBL" id="CAICTM010000037">
    <property type="protein sequence ID" value="CAB9498371.1"/>
    <property type="molecule type" value="Genomic_DNA"/>
</dbReference>
<evidence type="ECO:0000256" key="1">
    <source>
        <dbReference type="SAM" id="MobiDB-lite"/>
    </source>
</evidence>
<accession>A0A9N8H2H9</accession>
<reference evidence="2" key="1">
    <citation type="submission" date="2020-06" db="EMBL/GenBank/DDBJ databases">
        <authorList>
            <consortium name="Plant Systems Biology data submission"/>
        </authorList>
    </citation>
    <scope>NUCLEOTIDE SEQUENCE</scope>
    <source>
        <strain evidence="2">D6</strain>
    </source>
</reference>
<feature type="compositionally biased region" description="Low complexity" evidence="1">
    <location>
        <begin position="384"/>
        <end position="393"/>
    </location>
</feature>
<evidence type="ECO:0000313" key="3">
    <source>
        <dbReference type="Proteomes" id="UP001153069"/>
    </source>
</evidence>
<dbReference type="Proteomes" id="UP001153069">
    <property type="component" value="Unassembled WGS sequence"/>
</dbReference>
<dbReference type="OrthoDB" id="48599at2759"/>
<feature type="region of interest" description="Disordered" evidence="1">
    <location>
        <begin position="328"/>
        <end position="407"/>
    </location>
</feature>